<evidence type="ECO:0000313" key="1">
    <source>
        <dbReference type="EMBL" id="JAH22616.1"/>
    </source>
</evidence>
<reference evidence="1" key="1">
    <citation type="submission" date="2014-11" db="EMBL/GenBank/DDBJ databases">
        <authorList>
            <person name="Amaro Gonzalez C."/>
        </authorList>
    </citation>
    <scope>NUCLEOTIDE SEQUENCE</scope>
</reference>
<proteinExistence type="predicted"/>
<name>A0A0E9R096_ANGAN</name>
<accession>A0A0E9R096</accession>
<organism evidence="1">
    <name type="scientific">Anguilla anguilla</name>
    <name type="common">European freshwater eel</name>
    <name type="synonym">Muraena anguilla</name>
    <dbReference type="NCBI Taxonomy" id="7936"/>
    <lineage>
        <taxon>Eukaryota</taxon>
        <taxon>Metazoa</taxon>
        <taxon>Chordata</taxon>
        <taxon>Craniata</taxon>
        <taxon>Vertebrata</taxon>
        <taxon>Euteleostomi</taxon>
        <taxon>Actinopterygii</taxon>
        <taxon>Neopterygii</taxon>
        <taxon>Teleostei</taxon>
        <taxon>Anguilliformes</taxon>
        <taxon>Anguillidae</taxon>
        <taxon>Anguilla</taxon>
    </lineage>
</organism>
<dbReference type="EMBL" id="GBXM01085961">
    <property type="protein sequence ID" value="JAH22616.1"/>
    <property type="molecule type" value="Transcribed_RNA"/>
</dbReference>
<dbReference type="AlphaFoldDB" id="A0A0E9R096"/>
<reference evidence="1" key="2">
    <citation type="journal article" date="2015" name="Fish Shellfish Immunol.">
        <title>Early steps in the European eel (Anguilla anguilla)-Vibrio vulnificus interaction in the gills: Role of the RtxA13 toxin.</title>
        <authorList>
            <person name="Callol A."/>
            <person name="Pajuelo D."/>
            <person name="Ebbesson L."/>
            <person name="Teles M."/>
            <person name="MacKenzie S."/>
            <person name="Amaro C."/>
        </authorList>
    </citation>
    <scope>NUCLEOTIDE SEQUENCE</scope>
</reference>
<protein>
    <submittedName>
        <fullName evidence="1">Uncharacterized protein</fullName>
    </submittedName>
</protein>
<sequence length="31" mass="3592">MRSTSGRIWKRPLTHVEEDKITVTITIHQTG</sequence>